<feature type="domain" description="DUF202" evidence="6">
    <location>
        <begin position="15"/>
        <end position="72"/>
    </location>
</feature>
<keyword evidence="4 5" id="KW-0472">Membrane</keyword>
<accession>A0ABY2SRQ0</accession>
<evidence type="ECO:0000313" key="8">
    <source>
        <dbReference type="Proteomes" id="UP000305202"/>
    </source>
</evidence>
<keyword evidence="8" id="KW-1185">Reference proteome</keyword>
<protein>
    <submittedName>
        <fullName evidence="7">DUF202 domain-containing protein</fullName>
    </submittedName>
</protein>
<evidence type="ECO:0000259" key="6">
    <source>
        <dbReference type="Pfam" id="PF02656"/>
    </source>
</evidence>
<evidence type="ECO:0000256" key="2">
    <source>
        <dbReference type="ARBA" id="ARBA00022692"/>
    </source>
</evidence>
<evidence type="ECO:0000313" key="7">
    <source>
        <dbReference type="EMBL" id="TKI08885.1"/>
    </source>
</evidence>
<feature type="transmembrane region" description="Helical" evidence="5">
    <location>
        <begin position="89"/>
        <end position="110"/>
    </location>
</feature>
<proteinExistence type="predicted"/>
<evidence type="ECO:0000256" key="5">
    <source>
        <dbReference type="SAM" id="Phobius"/>
    </source>
</evidence>
<keyword evidence="2 5" id="KW-0812">Transmembrane</keyword>
<evidence type="ECO:0000256" key="3">
    <source>
        <dbReference type="ARBA" id="ARBA00022989"/>
    </source>
</evidence>
<dbReference type="EMBL" id="SZPQ01000001">
    <property type="protein sequence ID" value="TKI08885.1"/>
    <property type="molecule type" value="Genomic_DNA"/>
</dbReference>
<feature type="transmembrane region" description="Helical" evidence="5">
    <location>
        <begin position="51"/>
        <end position="69"/>
    </location>
</feature>
<comment type="subcellular location">
    <subcellularLocation>
        <location evidence="1">Endomembrane system</location>
        <topology evidence="1">Multi-pass membrane protein</topology>
    </subcellularLocation>
</comment>
<sequence length="111" mass="12152">MAADETPSPHVVARDPGLQPERTRLSWARTLFILALDGVFFIRIGLVDGSAWLICAGASLLLLATFITIGRLRSQQSDHCGLRINTRRYLSLLSWTIVVVGGLLIGHITVD</sequence>
<evidence type="ECO:0000256" key="1">
    <source>
        <dbReference type="ARBA" id="ARBA00004127"/>
    </source>
</evidence>
<comment type="caution">
    <text evidence="7">The sequence shown here is derived from an EMBL/GenBank/DDBJ whole genome shotgun (WGS) entry which is preliminary data.</text>
</comment>
<name>A0ABY2SRQ0_9HYPH</name>
<dbReference type="RefSeq" id="WP_136988246.1">
    <property type="nucleotide sequence ID" value="NZ_SZPQ01000001.1"/>
</dbReference>
<gene>
    <name evidence="7" type="ORF">FCN80_02220</name>
</gene>
<organism evidence="7 8">
    <name type="scientific">Martelella alba</name>
    <dbReference type="NCBI Taxonomy" id="2590451"/>
    <lineage>
        <taxon>Bacteria</taxon>
        <taxon>Pseudomonadati</taxon>
        <taxon>Pseudomonadota</taxon>
        <taxon>Alphaproteobacteria</taxon>
        <taxon>Hyphomicrobiales</taxon>
        <taxon>Aurantimonadaceae</taxon>
        <taxon>Martelella</taxon>
    </lineage>
</organism>
<dbReference type="Proteomes" id="UP000305202">
    <property type="component" value="Unassembled WGS sequence"/>
</dbReference>
<evidence type="ECO:0000256" key="4">
    <source>
        <dbReference type="ARBA" id="ARBA00023136"/>
    </source>
</evidence>
<dbReference type="InterPro" id="IPR003807">
    <property type="entry name" value="DUF202"/>
</dbReference>
<reference evidence="7 8" key="1">
    <citation type="submission" date="2019-04" db="EMBL/GenBank/DDBJ databases">
        <authorList>
            <person name="Li M."/>
            <person name="Gao C."/>
        </authorList>
    </citation>
    <scope>NUCLEOTIDE SEQUENCE [LARGE SCALE GENOMIC DNA]</scope>
    <source>
        <strain evidence="7 8">BGMRC 2031</strain>
    </source>
</reference>
<feature type="transmembrane region" description="Helical" evidence="5">
    <location>
        <begin position="27"/>
        <end position="45"/>
    </location>
</feature>
<dbReference type="Pfam" id="PF02656">
    <property type="entry name" value="DUF202"/>
    <property type="match status" value="1"/>
</dbReference>
<keyword evidence="3 5" id="KW-1133">Transmembrane helix</keyword>